<name>A0A1I2EIM0_9RHOB</name>
<accession>A0A1I2EIM0</accession>
<reference evidence="3" key="1">
    <citation type="submission" date="2016-10" db="EMBL/GenBank/DDBJ databases">
        <authorList>
            <person name="Varghese N."/>
            <person name="Submissions S."/>
        </authorList>
    </citation>
    <scope>NUCLEOTIDE SEQUENCE [LARGE SCALE GENOMIC DNA]</scope>
    <source>
        <strain evidence="3">DSM 11443</strain>
    </source>
</reference>
<dbReference type="InterPro" id="IPR009506">
    <property type="entry name" value="YjiS-like"/>
</dbReference>
<evidence type="ECO:0000313" key="3">
    <source>
        <dbReference type="Proteomes" id="UP000198977"/>
    </source>
</evidence>
<keyword evidence="3" id="KW-1185">Reference proteome</keyword>
<sequence>MIALHNTQLETRSAASRKAPRTALNGLLHRIAAWRSRRALAALTTDQLHDIGLSRDAADKEAHRGIWDAPANWRC</sequence>
<dbReference type="EMBL" id="FOMW01000012">
    <property type="protein sequence ID" value="SFE92261.1"/>
    <property type="molecule type" value="Genomic_DNA"/>
</dbReference>
<gene>
    <name evidence="2" type="ORF">SAMN04488523_11254</name>
</gene>
<dbReference type="STRING" id="74348.SAMN04488523_11254"/>
<organism evidence="2 3">
    <name type="scientific">Sulfitobacter brevis</name>
    <dbReference type="NCBI Taxonomy" id="74348"/>
    <lineage>
        <taxon>Bacteria</taxon>
        <taxon>Pseudomonadati</taxon>
        <taxon>Pseudomonadota</taxon>
        <taxon>Alphaproteobacteria</taxon>
        <taxon>Rhodobacterales</taxon>
        <taxon>Roseobacteraceae</taxon>
        <taxon>Sulfitobacter</taxon>
    </lineage>
</organism>
<protein>
    <submittedName>
        <fullName evidence="2">Uncharacterized conserved protein YjiS, DUF1127 family</fullName>
    </submittedName>
</protein>
<dbReference type="OrthoDB" id="8096613at2"/>
<dbReference type="Proteomes" id="UP000198977">
    <property type="component" value="Unassembled WGS sequence"/>
</dbReference>
<dbReference type="RefSeq" id="WP_093924894.1">
    <property type="nucleotide sequence ID" value="NZ_FOMW01000012.1"/>
</dbReference>
<proteinExistence type="predicted"/>
<evidence type="ECO:0000259" key="1">
    <source>
        <dbReference type="Pfam" id="PF06568"/>
    </source>
</evidence>
<evidence type="ECO:0000313" key="2">
    <source>
        <dbReference type="EMBL" id="SFE92261.1"/>
    </source>
</evidence>
<dbReference type="Pfam" id="PF06568">
    <property type="entry name" value="YjiS-like"/>
    <property type="match status" value="1"/>
</dbReference>
<dbReference type="AlphaFoldDB" id="A0A1I2EIM0"/>
<feature type="domain" description="YjiS-like" evidence="1">
    <location>
        <begin position="32"/>
        <end position="58"/>
    </location>
</feature>